<dbReference type="OrthoDB" id="10261640at2759"/>
<evidence type="ECO:0000313" key="6">
    <source>
        <dbReference type="EMBL" id="KAA8898331.1"/>
    </source>
</evidence>
<evidence type="ECO:0000256" key="3">
    <source>
        <dbReference type="PROSITE-ProRule" id="PRU00221"/>
    </source>
</evidence>
<dbReference type="RefSeq" id="XP_034010475.1">
    <property type="nucleotide sequence ID" value="XM_034157615.1"/>
</dbReference>
<gene>
    <name evidence="6" type="ORF">DIURU_004711</name>
</gene>
<dbReference type="VEuPathDB" id="FungiDB:DIURU_004711"/>
<organism evidence="6 7">
    <name type="scientific">Diutina rugosa</name>
    <name type="common">Yeast</name>
    <name type="synonym">Candida rugosa</name>
    <dbReference type="NCBI Taxonomy" id="5481"/>
    <lineage>
        <taxon>Eukaryota</taxon>
        <taxon>Fungi</taxon>
        <taxon>Dikarya</taxon>
        <taxon>Ascomycota</taxon>
        <taxon>Saccharomycotina</taxon>
        <taxon>Pichiomycetes</taxon>
        <taxon>Debaryomycetaceae</taxon>
        <taxon>Diutina</taxon>
    </lineage>
</organism>
<dbReference type="Proteomes" id="UP000449547">
    <property type="component" value="Unassembled WGS sequence"/>
</dbReference>
<sequence>MSDIKELEENEVGQVVELVDDRAPSDDEMDEDVDVSEQVEEEQIVLDLSNNSWTYLEHGDSVFVVERHPKLPLVVSGSADHTAKLWTTHKQPPVVVTTIDHKESVITAKFTADGNYVITADMAGLLQVHRTKNGEKWTKVGDVEEVEEIHWIATHPSQNYFAFGANDGSVWVYQIEGNDLTQLMTGFSHTLDCNAGVFLEDEETIQLVTASDDATVVCWNAITGQPIYKLAPIDFKGIESPWVVLSAQGHMVAVGGRDGQLAIINHQTHKVVNTLQVINNDDHDSLSIEALAWCESMPLLAVGVVHGDVFLFETQQWRLRKSWSTEAHEDYENAITQLQFEPKSHVLVGSSTNGKVYRWDARSGTEMFVGVGHNMPVFDFAIMDDGKLITAGDEGVCLVFNPREQATQSQ</sequence>
<dbReference type="GeneID" id="54783362"/>
<dbReference type="InterPro" id="IPR024977">
    <property type="entry name" value="Apc4-like_WD40_dom"/>
</dbReference>
<protein>
    <recommendedName>
        <fullName evidence="5">Anaphase-promoting complex subunit 4-like WD40 domain-containing protein</fullName>
    </recommendedName>
</protein>
<dbReference type="PROSITE" id="PS50082">
    <property type="entry name" value="WD_REPEATS_2"/>
    <property type="match status" value="2"/>
</dbReference>
<feature type="repeat" description="WD" evidence="3">
    <location>
        <begin position="55"/>
        <end position="86"/>
    </location>
</feature>
<dbReference type="EMBL" id="SWFT01000147">
    <property type="protein sequence ID" value="KAA8898331.1"/>
    <property type="molecule type" value="Genomic_DNA"/>
</dbReference>
<evidence type="ECO:0000259" key="5">
    <source>
        <dbReference type="Pfam" id="PF12894"/>
    </source>
</evidence>
<dbReference type="Pfam" id="PF00400">
    <property type="entry name" value="WD40"/>
    <property type="match status" value="1"/>
</dbReference>
<keyword evidence="7" id="KW-1185">Reference proteome</keyword>
<comment type="caution">
    <text evidence="6">The sequence shown here is derived from an EMBL/GenBank/DDBJ whole genome shotgun (WGS) entry which is preliminary data.</text>
</comment>
<evidence type="ECO:0000256" key="1">
    <source>
        <dbReference type="ARBA" id="ARBA00022574"/>
    </source>
</evidence>
<evidence type="ECO:0000313" key="7">
    <source>
        <dbReference type="Proteomes" id="UP000449547"/>
    </source>
</evidence>
<feature type="domain" description="Anaphase-promoting complex subunit 4-like WD40" evidence="5">
    <location>
        <begin position="291"/>
        <end position="366"/>
    </location>
</feature>
<dbReference type="InterPro" id="IPR015943">
    <property type="entry name" value="WD40/YVTN_repeat-like_dom_sf"/>
</dbReference>
<proteinExistence type="predicted"/>
<keyword evidence="1 3" id="KW-0853">WD repeat</keyword>
<accession>A0A642UG93</accession>
<dbReference type="OMA" id="SIWDYSK"/>
<evidence type="ECO:0000256" key="2">
    <source>
        <dbReference type="ARBA" id="ARBA00022737"/>
    </source>
</evidence>
<dbReference type="AlphaFoldDB" id="A0A642UG93"/>
<feature type="repeat" description="WD" evidence="3">
    <location>
        <begin position="328"/>
        <end position="369"/>
    </location>
</feature>
<keyword evidence="2" id="KW-0677">Repeat</keyword>
<name>A0A642UG93_DIURU</name>
<dbReference type="InterPro" id="IPR036322">
    <property type="entry name" value="WD40_repeat_dom_sf"/>
</dbReference>
<dbReference type="PANTHER" id="PTHR19857">
    <property type="entry name" value="MITOCHONDRIAL DIVISION PROTEIN 1-RELATED"/>
    <property type="match status" value="1"/>
</dbReference>
<feature type="region of interest" description="Disordered" evidence="4">
    <location>
        <begin position="1"/>
        <end position="29"/>
    </location>
</feature>
<reference evidence="6 7" key="1">
    <citation type="submission" date="2019-07" db="EMBL/GenBank/DDBJ databases">
        <title>Genome assembly of two rare yeast pathogens: Diutina rugosa and Trichomonascus ciferrii.</title>
        <authorList>
            <person name="Mixao V."/>
            <person name="Saus E."/>
            <person name="Hansen A."/>
            <person name="Lass-Flor C."/>
            <person name="Gabaldon T."/>
        </authorList>
    </citation>
    <scope>NUCLEOTIDE SEQUENCE [LARGE SCALE GENOMIC DNA]</scope>
    <source>
        <strain evidence="6 7">CBS 613</strain>
    </source>
</reference>
<dbReference type="InterPro" id="IPR001680">
    <property type="entry name" value="WD40_rpt"/>
</dbReference>
<dbReference type="PROSITE" id="PS50294">
    <property type="entry name" value="WD_REPEATS_REGION"/>
    <property type="match status" value="1"/>
</dbReference>
<dbReference type="InterPro" id="IPR051179">
    <property type="entry name" value="WD_repeat_multifunction"/>
</dbReference>
<dbReference type="SUPFAM" id="SSF50978">
    <property type="entry name" value="WD40 repeat-like"/>
    <property type="match status" value="1"/>
</dbReference>
<dbReference type="Gene3D" id="2.130.10.10">
    <property type="entry name" value="YVTN repeat-like/Quinoprotein amine dehydrogenase"/>
    <property type="match status" value="1"/>
</dbReference>
<dbReference type="PANTHER" id="PTHR19857:SF8">
    <property type="entry name" value="ANGIO-ASSOCIATED MIGRATORY CELL PROTEIN"/>
    <property type="match status" value="1"/>
</dbReference>
<dbReference type="Pfam" id="PF12894">
    <property type="entry name" value="ANAPC4_WD40"/>
    <property type="match status" value="1"/>
</dbReference>
<evidence type="ECO:0000256" key="4">
    <source>
        <dbReference type="SAM" id="MobiDB-lite"/>
    </source>
</evidence>
<dbReference type="SMART" id="SM00320">
    <property type="entry name" value="WD40"/>
    <property type="match status" value="8"/>
</dbReference>